<reference evidence="2 3" key="1">
    <citation type="submission" date="2016-10" db="EMBL/GenBank/DDBJ databases">
        <authorList>
            <person name="de Groot N.N."/>
        </authorList>
    </citation>
    <scope>NUCLEOTIDE SEQUENCE [LARGE SCALE GENOMIC DNA]</scope>
    <source>
        <strain evidence="2 3">NLAE-zl-G419</strain>
    </source>
</reference>
<dbReference type="eggNOG" id="COG1940">
    <property type="taxonomic scope" value="Bacteria"/>
</dbReference>
<dbReference type="RefSeq" id="WP_035770194.1">
    <property type="nucleotide sequence ID" value="NZ_FOOE01000004.1"/>
</dbReference>
<comment type="similarity">
    <text evidence="1">Belongs to the ROK (NagC/XylR) family.</text>
</comment>
<dbReference type="InterPro" id="IPR043129">
    <property type="entry name" value="ATPase_NBD"/>
</dbReference>
<name>A0A1I2K7P1_9CLOT</name>
<keyword evidence="2" id="KW-0808">Transferase</keyword>
<dbReference type="SUPFAM" id="SSF53067">
    <property type="entry name" value="Actin-like ATPase domain"/>
    <property type="match status" value="1"/>
</dbReference>
<keyword evidence="2" id="KW-0418">Kinase</keyword>
<accession>A0A1I2K7P1</accession>
<dbReference type="STRING" id="1529.SAMN04487885_10466"/>
<proteinExistence type="inferred from homology"/>
<organism evidence="2 3">
    <name type="scientific">Clostridium cadaveris</name>
    <dbReference type="NCBI Taxonomy" id="1529"/>
    <lineage>
        <taxon>Bacteria</taxon>
        <taxon>Bacillati</taxon>
        <taxon>Bacillota</taxon>
        <taxon>Clostridia</taxon>
        <taxon>Eubacteriales</taxon>
        <taxon>Clostridiaceae</taxon>
        <taxon>Clostridium</taxon>
    </lineage>
</organism>
<dbReference type="InterPro" id="IPR000600">
    <property type="entry name" value="ROK"/>
</dbReference>
<sequence>MEKYYLCFDIGGTKVKYGILNSNGQILNKASYDTPKESLESFMGPMESIIKGSILSHDIKGISLSCPGFINPYRGSIEVCQVLSFLEDISITDMLREKFNIPAAIENDANCVVLAEKFNGAGEKCDSFAVITIGTGIGGGVFVNGKLIRGHQFKGGEFNFLINNGLEGVSEKFQIYGDNSSTNALIRMYKLYKEIPMTSKVEGYEVFESASTDINVQAIIDKWFQNISYGIINICAMLNPEKILIGGGICEREDFIESIEKTLRSIKWWGYVETKIERCCHKNDGGLIGALYNILNENN</sequence>
<evidence type="ECO:0000313" key="3">
    <source>
        <dbReference type="Proteomes" id="UP000182135"/>
    </source>
</evidence>
<evidence type="ECO:0000256" key="1">
    <source>
        <dbReference type="ARBA" id="ARBA00006479"/>
    </source>
</evidence>
<dbReference type="AlphaFoldDB" id="A0A1I2K7P1"/>
<keyword evidence="3" id="KW-1185">Reference proteome</keyword>
<dbReference type="Proteomes" id="UP000182135">
    <property type="component" value="Unassembled WGS sequence"/>
</dbReference>
<dbReference type="GO" id="GO:0016301">
    <property type="term" value="F:kinase activity"/>
    <property type="evidence" value="ECO:0007669"/>
    <property type="project" value="UniProtKB-KW"/>
</dbReference>
<dbReference type="PANTHER" id="PTHR18964">
    <property type="entry name" value="ROK (REPRESSOR, ORF, KINASE) FAMILY"/>
    <property type="match status" value="1"/>
</dbReference>
<dbReference type="Gene3D" id="3.30.420.40">
    <property type="match status" value="2"/>
</dbReference>
<gene>
    <name evidence="2" type="ORF">SAMN04487885_10466</name>
</gene>
<dbReference type="PANTHER" id="PTHR18964:SF165">
    <property type="entry name" value="BETA-GLUCOSIDE KINASE"/>
    <property type="match status" value="1"/>
</dbReference>
<protein>
    <submittedName>
        <fullName evidence="2">Beta-glucoside kinase</fullName>
    </submittedName>
</protein>
<evidence type="ECO:0000313" key="2">
    <source>
        <dbReference type="EMBL" id="SFF61091.1"/>
    </source>
</evidence>
<dbReference type="EMBL" id="FOOE01000004">
    <property type="protein sequence ID" value="SFF61091.1"/>
    <property type="molecule type" value="Genomic_DNA"/>
</dbReference>
<dbReference type="OrthoDB" id="9795247at2"/>
<dbReference type="Pfam" id="PF00480">
    <property type="entry name" value="ROK"/>
    <property type="match status" value="1"/>
</dbReference>